<name>A0A1H0QUG7_9PSEU</name>
<proteinExistence type="inferred from homology"/>
<reference evidence="9" key="1">
    <citation type="submission" date="2016-10" db="EMBL/GenBank/DDBJ databases">
        <authorList>
            <person name="Varghese N."/>
            <person name="Submissions S."/>
        </authorList>
    </citation>
    <scope>NUCLEOTIDE SEQUENCE [LARGE SCALE GENOMIC DNA]</scope>
    <source>
        <strain evidence="9">IBRC-M 10655</strain>
    </source>
</reference>
<evidence type="ECO:0000256" key="2">
    <source>
        <dbReference type="ARBA" id="ARBA00012925"/>
    </source>
</evidence>
<evidence type="ECO:0000256" key="5">
    <source>
        <dbReference type="ARBA" id="ARBA00023239"/>
    </source>
</evidence>
<dbReference type="InterPro" id="IPR023561">
    <property type="entry name" value="Carbonic_anhydrase_a-class"/>
</dbReference>
<dbReference type="GO" id="GO:0008270">
    <property type="term" value="F:zinc ion binding"/>
    <property type="evidence" value="ECO:0007669"/>
    <property type="project" value="InterPro"/>
</dbReference>
<dbReference type="InterPro" id="IPR041891">
    <property type="entry name" value="Alpha_CA_prokaryot-like"/>
</dbReference>
<comment type="similarity">
    <text evidence="1">Belongs to the alpha-carbonic anhydrase family.</text>
</comment>
<dbReference type="InterPro" id="IPR036398">
    <property type="entry name" value="CA_dom_sf"/>
</dbReference>
<accession>A0A1H0QUG7</accession>
<keyword evidence="5" id="KW-0456">Lyase</keyword>
<protein>
    <recommendedName>
        <fullName evidence="2">carbonic anhydrase</fullName>
        <ecNumber evidence="2">4.2.1.1</ecNumber>
    </recommendedName>
</protein>
<evidence type="ECO:0000256" key="3">
    <source>
        <dbReference type="ARBA" id="ARBA00022723"/>
    </source>
</evidence>
<dbReference type="GO" id="GO:0004089">
    <property type="term" value="F:carbonate dehydratase activity"/>
    <property type="evidence" value="ECO:0007669"/>
    <property type="project" value="UniProtKB-EC"/>
</dbReference>
<evidence type="ECO:0000256" key="1">
    <source>
        <dbReference type="ARBA" id="ARBA00010718"/>
    </source>
</evidence>
<organism evidence="8 9">
    <name type="scientific">Actinokineospora alba</name>
    <dbReference type="NCBI Taxonomy" id="504798"/>
    <lineage>
        <taxon>Bacteria</taxon>
        <taxon>Bacillati</taxon>
        <taxon>Actinomycetota</taxon>
        <taxon>Actinomycetes</taxon>
        <taxon>Pseudonocardiales</taxon>
        <taxon>Pseudonocardiaceae</taxon>
        <taxon>Actinokineospora</taxon>
    </lineage>
</organism>
<dbReference type="Pfam" id="PF00194">
    <property type="entry name" value="Carb_anhydrase"/>
    <property type="match status" value="1"/>
</dbReference>
<dbReference type="Gene3D" id="3.10.200.10">
    <property type="entry name" value="Alpha carbonic anhydrase"/>
    <property type="match status" value="1"/>
</dbReference>
<dbReference type="SUPFAM" id="SSF51069">
    <property type="entry name" value="Carbonic anhydrase"/>
    <property type="match status" value="1"/>
</dbReference>
<dbReference type="CDD" id="cd03124">
    <property type="entry name" value="alpha_CA_prokaryotic_like"/>
    <property type="match status" value="1"/>
</dbReference>
<feature type="domain" description="Alpha-carbonic anhydrase" evidence="7">
    <location>
        <begin position="1"/>
        <end position="226"/>
    </location>
</feature>
<dbReference type="InterPro" id="IPR001148">
    <property type="entry name" value="CA_dom"/>
</dbReference>
<keyword evidence="9" id="KW-1185">Reference proteome</keyword>
<sequence length="230" mass="24661">MVTATGGAAHSREPTQSPIDVTFDAIRFDPAQPKLSVSYGRTDVELEYVRKDLSSPTGCATRHAEETEEAAVEPGSGHVTLAGVRYDLVQFHFHTPAEHRVGGRADPLEMHLVHRSADGKLVVIGVPLRPGARSTVDTVLSRLAPECGEPVDVPDIDLATLLPANRLMLGYTGSLTTAPFTEGVRWYLTTPLTVSPATIARFQGMFTSGNARSVQPLNGRNLVLTPRLGG</sequence>
<evidence type="ECO:0000313" key="9">
    <source>
        <dbReference type="Proteomes" id="UP000199651"/>
    </source>
</evidence>
<dbReference type="STRING" id="504798.SAMN05421871_104152"/>
<dbReference type="PANTHER" id="PTHR18952:SF265">
    <property type="entry name" value="CARBONIC ANHYDRASE"/>
    <property type="match status" value="1"/>
</dbReference>
<gene>
    <name evidence="8" type="ORF">SAMN05192558_107153</name>
</gene>
<evidence type="ECO:0000313" key="8">
    <source>
        <dbReference type="EMBL" id="SDP20953.1"/>
    </source>
</evidence>
<dbReference type="Proteomes" id="UP000199651">
    <property type="component" value="Unassembled WGS sequence"/>
</dbReference>
<evidence type="ECO:0000256" key="4">
    <source>
        <dbReference type="ARBA" id="ARBA00022833"/>
    </source>
</evidence>
<keyword evidence="4" id="KW-0862">Zinc</keyword>
<keyword evidence="3" id="KW-0479">Metal-binding</keyword>
<evidence type="ECO:0000256" key="6">
    <source>
        <dbReference type="ARBA" id="ARBA00048348"/>
    </source>
</evidence>
<dbReference type="SMART" id="SM01057">
    <property type="entry name" value="Carb_anhydrase"/>
    <property type="match status" value="1"/>
</dbReference>
<dbReference type="AlphaFoldDB" id="A0A1H0QUG7"/>
<dbReference type="EMBL" id="FNJB01000007">
    <property type="protein sequence ID" value="SDP20953.1"/>
    <property type="molecule type" value="Genomic_DNA"/>
</dbReference>
<dbReference type="EC" id="4.2.1.1" evidence="2"/>
<dbReference type="PROSITE" id="PS51144">
    <property type="entry name" value="ALPHA_CA_2"/>
    <property type="match status" value="1"/>
</dbReference>
<comment type="catalytic activity">
    <reaction evidence="6">
        <text>hydrogencarbonate + H(+) = CO2 + H2O</text>
        <dbReference type="Rhea" id="RHEA:10748"/>
        <dbReference type="ChEBI" id="CHEBI:15377"/>
        <dbReference type="ChEBI" id="CHEBI:15378"/>
        <dbReference type="ChEBI" id="CHEBI:16526"/>
        <dbReference type="ChEBI" id="CHEBI:17544"/>
        <dbReference type="EC" id="4.2.1.1"/>
    </reaction>
</comment>
<dbReference type="PANTHER" id="PTHR18952">
    <property type="entry name" value="CARBONIC ANHYDRASE"/>
    <property type="match status" value="1"/>
</dbReference>
<evidence type="ECO:0000259" key="7">
    <source>
        <dbReference type="PROSITE" id="PS51144"/>
    </source>
</evidence>